<accession>A0A926ISV6</accession>
<sequence length="94" mass="10895">MAKKKTEEQTVFLYKGIPLTRHGNVIIYGDVNDKYYLRMSVLKTKTVKDVEIPQYIYIELISSKDDKTVKKAEREDMYEALDIGGFWLAEALEG</sequence>
<dbReference type="AlphaFoldDB" id="A0A926ISV6"/>
<name>A0A926ISV6_9FIRM</name>
<keyword evidence="2" id="KW-1185">Reference proteome</keyword>
<comment type="caution">
    <text evidence="1">The sequence shown here is derived from an EMBL/GenBank/DDBJ whole genome shotgun (WGS) entry which is preliminary data.</text>
</comment>
<proteinExistence type="predicted"/>
<dbReference type="EMBL" id="JACRTE010000005">
    <property type="protein sequence ID" value="MBC8596431.1"/>
    <property type="molecule type" value="Genomic_DNA"/>
</dbReference>
<gene>
    <name evidence="1" type="ORF">H8706_06070</name>
</gene>
<protein>
    <submittedName>
        <fullName evidence="1">Uncharacterized protein</fullName>
    </submittedName>
</protein>
<dbReference type="RefSeq" id="WP_178347660.1">
    <property type="nucleotide sequence ID" value="NZ_JACRTE010000005.1"/>
</dbReference>
<evidence type="ECO:0000313" key="2">
    <source>
        <dbReference type="Proteomes" id="UP000647416"/>
    </source>
</evidence>
<evidence type="ECO:0000313" key="1">
    <source>
        <dbReference type="EMBL" id="MBC8596431.1"/>
    </source>
</evidence>
<dbReference type="Proteomes" id="UP000647416">
    <property type="component" value="Unassembled WGS sequence"/>
</dbReference>
<reference evidence="1" key="1">
    <citation type="submission" date="2020-08" db="EMBL/GenBank/DDBJ databases">
        <title>Genome public.</title>
        <authorList>
            <person name="Liu C."/>
            <person name="Sun Q."/>
        </authorList>
    </citation>
    <scope>NUCLEOTIDE SEQUENCE</scope>
    <source>
        <strain evidence="1">NSJ-50</strain>
    </source>
</reference>
<organism evidence="1 2">
    <name type="scientific">Qingrenia yutianensis</name>
    <dbReference type="NCBI Taxonomy" id="2763676"/>
    <lineage>
        <taxon>Bacteria</taxon>
        <taxon>Bacillati</taxon>
        <taxon>Bacillota</taxon>
        <taxon>Clostridia</taxon>
        <taxon>Eubacteriales</taxon>
        <taxon>Oscillospiraceae</taxon>
        <taxon>Qingrenia</taxon>
    </lineage>
</organism>